<dbReference type="InterPro" id="IPR002810">
    <property type="entry name" value="NfeD-like_C"/>
</dbReference>
<dbReference type="PANTHER" id="PTHR33507">
    <property type="entry name" value="INNER MEMBRANE PROTEIN YBBJ"/>
    <property type="match status" value="1"/>
</dbReference>
<dbReference type="InterPro" id="IPR056739">
    <property type="entry name" value="NfeD_membrane"/>
</dbReference>
<evidence type="ECO:0000259" key="8">
    <source>
        <dbReference type="Pfam" id="PF24961"/>
    </source>
</evidence>
<evidence type="ECO:0000256" key="6">
    <source>
        <dbReference type="SAM" id="SignalP"/>
    </source>
</evidence>
<feature type="transmembrane region" description="Helical" evidence="5">
    <location>
        <begin position="96"/>
        <end position="114"/>
    </location>
</feature>
<reference evidence="9 10" key="1">
    <citation type="submission" date="2019-02" db="EMBL/GenBank/DDBJ databases">
        <title>Ureibacillus thermophilus.</title>
        <authorList>
            <person name="Sunny J.S."/>
            <person name="Natarajan A."/>
            <person name="Saleena L.M."/>
        </authorList>
    </citation>
    <scope>NUCLEOTIDE SEQUENCE [LARGE SCALE GENOMIC DNA]</scope>
    <source>
        <strain evidence="9 10">LM102</strain>
    </source>
</reference>
<dbReference type="RefSeq" id="WP_208649971.1">
    <property type="nucleotide sequence ID" value="NZ_CP036528.1"/>
</dbReference>
<dbReference type="EMBL" id="CP036528">
    <property type="protein sequence ID" value="QBK26280.1"/>
    <property type="molecule type" value="Genomic_DNA"/>
</dbReference>
<evidence type="ECO:0000259" key="7">
    <source>
        <dbReference type="Pfam" id="PF01957"/>
    </source>
</evidence>
<dbReference type="Proteomes" id="UP000291151">
    <property type="component" value="Chromosome"/>
</dbReference>
<evidence type="ECO:0000256" key="2">
    <source>
        <dbReference type="ARBA" id="ARBA00022692"/>
    </source>
</evidence>
<feature type="chain" id="PRO_5021004667" evidence="6">
    <location>
        <begin position="27"/>
        <end position="260"/>
    </location>
</feature>
<evidence type="ECO:0000256" key="3">
    <source>
        <dbReference type="ARBA" id="ARBA00022989"/>
    </source>
</evidence>
<organism evidence="9 10">
    <name type="scientific">Ureibacillus thermophilus</name>
    <dbReference type="NCBI Taxonomy" id="367743"/>
    <lineage>
        <taxon>Bacteria</taxon>
        <taxon>Bacillati</taxon>
        <taxon>Bacillota</taxon>
        <taxon>Bacilli</taxon>
        <taxon>Bacillales</taxon>
        <taxon>Caryophanaceae</taxon>
        <taxon>Ureibacillus</taxon>
    </lineage>
</organism>
<dbReference type="InterPro" id="IPR052165">
    <property type="entry name" value="Membrane_assoc_protease"/>
</dbReference>
<proteinExistence type="predicted"/>
<keyword evidence="4 5" id="KW-0472">Membrane</keyword>
<keyword evidence="2 5" id="KW-0812">Transmembrane</keyword>
<dbReference type="Gene3D" id="2.40.50.140">
    <property type="entry name" value="Nucleic acid-binding proteins"/>
    <property type="match status" value="1"/>
</dbReference>
<accession>A0A4V1A376</accession>
<dbReference type="AlphaFoldDB" id="A0A4V1A376"/>
<dbReference type="KEGG" id="uth:DKZ56_10630"/>
<keyword evidence="6" id="KW-0732">Signal</keyword>
<name>A0A4V1A376_9BACL</name>
<dbReference type="Pfam" id="PF24961">
    <property type="entry name" value="NfeD_membrane"/>
    <property type="match status" value="1"/>
</dbReference>
<feature type="transmembrane region" description="Helical" evidence="5">
    <location>
        <begin position="42"/>
        <end position="66"/>
    </location>
</feature>
<feature type="transmembrane region" description="Helical" evidence="5">
    <location>
        <begin position="73"/>
        <end position="90"/>
    </location>
</feature>
<protein>
    <submittedName>
        <fullName evidence="9">Nodulation efficiency protein NfeD</fullName>
    </submittedName>
</protein>
<feature type="domain" description="NfeD-like C-terminal" evidence="7">
    <location>
        <begin position="196"/>
        <end position="250"/>
    </location>
</feature>
<comment type="subcellular location">
    <subcellularLocation>
        <location evidence="1">Membrane</location>
        <topology evidence="1">Multi-pass membrane protein</topology>
    </subcellularLocation>
</comment>
<dbReference type="InterPro" id="IPR012340">
    <property type="entry name" value="NA-bd_OB-fold"/>
</dbReference>
<feature type="signal peptide" evidence="6">
    <location>
        <begin position="1"/>
        <end position="26"/>
    </location>
</feature>
<sequence length="260" mass="28144">MNKPWLFQWMTMFMILCFIFPSSALAIENGMEAGNISTFVEKLATFVTNPIVVTVLLTVASLCLVFELLSPGIGIPGMIGFLSIILFFFGHVSAGFAGFQNILLFMIGFALLLAELLVPGGILGLIGSAFMVIGLLFAGKSVVHMAYSMIIALAIAIIGMVVLVKFFGKNIHLFSKLVLKDATTTEEGYVSNINRNDLLGKEGITLTPLRPAGSVLIGDERVDVVSEGSYIDFDKKVKVVQVEGSRIVVREIKEKEGEDA</sequence>
<dbReference type="Pfam" id="PF01957">
    <property type="entry name" value="NfeD"/>
    <property type="match status" value="1"/>
</dbReference>
<dbReference type="PANTHER" id="PTHR33507:SF3">
    <property type="entry name" value="INNER MEMBRANE PROTEIN YBBJ"/>
    <property type="match status" value="1"/>
</dbReference>
<evidence type="ECO:0000256" key="5">
    <source>
        <dbReference type="SAM" id="Phobius"/>
    </source>
</evidence>
<feature type="domain" description="NfeD integral membrane" evidence="8">
    <location>
        <begin position="52"/>
        <end position="165"/>
    </location>
</feature>
<feature type="transmembrane region" description="Helical" evidence="5">
    <location>
        <begin position="145"/>
        <end position="167"/>
    </location>
</feature>
<keyword evidence="3 5" id="KW-1133">Transmembrane helix</keyword>
<evidence type="ECO:0000256" key="4">
    <source>
        <dbReference type="ARBA" id="ARBA00023136"/>
    </source>
</evidence>
<gene>
    <name evidence="9" type="ORF">DKZ56_10630</name>
</gene>
<evidence type="ECO:0000256" key="1">
    <source>
        <dbReference type="ARBA" id="ARBA00004141"/>
    </source>
</evidence>
<keyword evidence="10" id="KW-1185">Reference proteome</keyword>
<evidence type="ECO:0000313" key="10">
    <source>
        <dbReference type="Proteomes" id="UP000291151"/>
    </source>
</evidence>
<evidence type="ECO:0000313" key="9">
    <source>
        <dbReference type="EMBL" id="QBK26280.1"/>
    </source>
</evidence>
<dbReference type="GO" id="GO:0005886">
    <property type="term" value="C:plasma membrane"/>
    <property type="evidence" value="ECO:0007669"/>
    <property type="project" value="TreeGrafter"/>
</dbReference>